<evidence type="ECO:0000313" key="5">
    <source>
        <dbReference type="EMBL" id="KAJ1984388.1"/>
    </source>
</evidence>
<evidence type="ECO:0000256" key="1">
    <source>
        <dbReference type="ARBA" id="ARBA00000707"/>
    </source>
</evidence>
<proteinExistence type="predicted"/>
<dbReference type="GO" id="GO:0030968">
    <property type="term" value="P:endoplasmic reticulum unfolded protein response"/>
    <property type="evidence" value="ECO:0007669"/>
    <property type="project" value="TreeGrafter"/>
</dbReference>
<name>A0A9W8B6Q0_9FUNG</name>
<dbReference type="GO" id="GO:0016579">
    <property type="term" value="P:protein deubiquitination"/>
    <property type="evidence" value="ECO:0007669"/>
    <property type="project" value="TreeGrafter"/>
</dbReference>
<keyword evidence="3" id="KW-0833">Ubl conjugation pathway</keyword>
<evidence type="ECO:0000313" key="6">
    <source>
        <dbReference type="Proteomes" id="UP001151582"/>
    </source>
</evidence>
<evidence type="ECO:0000256" key="3">
    <source>
        <dbReference type="RuleBase" id="RU367104"/>
    </source>
</evidence>
<dbReference type="GO" id="GO:0005634">
    <property type="term" value="C:nucleus"/>
    <property type="evidence" value="ECO:0007669"/>
    <property type="project" value="TreeGrafter"/>
</dbReference>
<keyword evidence="3" id="KW-0788">Thiol protease</keyword>
<keyword evidence="6" id="KW-1185">Reference proteome</keyword>
<sequence length="287" mass="32292">MTHSWTVGTPHSPCHQSPCDVPVWQRSHHNHHHSCHCHHECPNVRSCSEHPSSPQRHDTEDRTGSDTEYVFKRPKSVVEYTPPEYTPPTVSSADVHTHDVWVPSGPGYLIIRRNRHPRGCLFTAIAQLLHGTTPDALRQKLAHTACGSPDMYPSDFYGFPAKVYQAWLRRPDAFGTSADLVLLAHAYCVEIVVVNMDNNHDFLCNQDKRPGEGRAQRILLVKSGDFYHPVALTLHPTQSKRHDKTMFPATEDTYPDALVRLSRALAKVQVLIEGDTPRVLGQQAILS</sequence>
<comment type="caution">
    <text evidence="5">The sequence shown here is derived from an EMBL/GenBank/DDBJ whole genome shotgun (WGS) entry which is preliminary data.</text>
</comment>
<keyword evidence="2 3" id="KW-0378">Hydrolase</keyword>
<evidence type="ECO:0000256" key="2">
    <source>
        <dbReference type="ARBA" id="ARBA00022801"/>
    </source>
</evidence>
<gene>
    <name evidence="5" type="ORF">H4R34_000704</name>
</gene>
<feature type="region of interest" description="Disordered" evidence="4">
    <location>
        <begin position="48"/>
        <end position="69"/>
    </location>
</feature>
<dbReference type="EMBL" id="JANBQB010000021">
    <property type="protein sequence ID" value="KAJ1984388.1"/>
    <property type="molecule type" value="Genomic_DNA"/>
</dbReference>
<dbReference type="AlphaFoldDB" id="A0A9W8B6Q0"/>
<accession>A0A9W8B6Q0</accession>
<organism evidence="5 6">
    <name type="scientific">Dimargaris verticillata</name>
    <dbReference type="NCBI Taxonomy" id="2761393"/>
    <lineage>
        <taxon>Eukaryota</taxon>
        <taxon>Fungi</taxon>
        <taxon>Fungi incertae sedis</taxon>
        <taxon>Zoopagomycota</taxon>
        <taxon>Kickxellomycotina</taxon>
        <taxon>Dimargaritomycetes</taxon>
        <taxon>Dimargaritales</taxon>
        <taxon>Dimargaritaceae</taxon>
        <taxon>Dimargaris</taxon>
    </lineage>
</organism>
<dbReference type="OrthoDB" id="65596at2759"/>
<keyword evidence="3" id="KW-0963">Cytoplasm</keyword>
<comment type="function">
    <text evidence="3">Hydrolase that can remove conjugated ubiquitin from proteins and may therefore play an important regulatory role at the level of protein turnover by preventing degradation.</text>
</comment>
<dbReference type="PANTHER" id="PTHR13312">
    <property type="entry name" value="HIV-INDUCED PROTEIN-7-LIKE PROTEASE"/>
    <property type="match status" value="1"/>
</dbReference>
<dbReference type="GO" id="GO:0005829">
    <property type="term" value="C:cytosol"/>
    <property type="evidence" value="ECO:0007669"/>
    <property type="project" value="TreeGrafter"/>
</dbReference>
<dbReference type="GO" id="GO:0036503">
    <property type="term" value="P:ERAD pathway"/>
    <property type="evidence" value="ECO:0007669"/>
    <property type="project" value="TreeGrafter"/>
</dbReference>
<comment type="subcellular location">
    <subcellularLocation>
        <location evidence="3">Cytoplasm</location>
    </subcellularLocation>
</comment>
<comment type="catalytic activity">
    <reaction evidence="1 3">
        <text>Thiol-dependent hydrolysis of ester, thioester, amide, peptide and isopeptide bonds formed by the C-terminal Gly of ubiquitin (a 76-residue protein attached to proteins as an intracellular targeting signal).</text>
        <dbReference type="EC" id="3.4.19.12"/>
    </reaction>
</comment>
<dbReference type="EC" id="3.4.19.12" evidence="3"/>
<reference evidence="5" key="1">
    <citation type="submission" date="2022-07" db="EMBL/GenBank/DDBJ databases">
        <title>Phylogenomic reconstructions and comparative analyses of Kickxellomycotina fungi.</title>
        <authorList>
            <person name="Reynolds N.K."/>
            <person name="Stajich J.E."/>
            <person name="Barry K."/>
            <person name="Grigoriev I.V."/>
            <person name="Crous P."/>
            <person name="Smith M.E."/>
        </authorList>
    </citation>
    <scope>NUCLEOTIDE SEQUENCE</scope>
    <source>
        <strain evidence="5">RSA 567</strain>
    </source>
</reference>
<dbReference type="Proteomes" id="UP001151582">
    <property type="component" value="Unassembled WGS sequence"/>
</dbReference>
<dbReference type="Gene3D" id="3.90.70.80">
    <property type="match status" value="1"/>
</dbReference>
<dbReference type="GO" id="GO:0004843">
    <property type="term" value="F:cysteine-type deubiquitinase activity"/>
    <property type="evidence" value="ECO:0007669"/>
    <property type="project" value="UniProtKB-UniRule"/>
</dbReference>
<keyword evidence="3" id="KW-0645">Protease</keyword>
<dbReference type="PANTHER" id="PTHR13312:SF0">
    <property type="entry name" value="UBIQUITIN THIOESTERASE OTU1"/>
    <property type="match status" value="1"/>
</dbReference>
<protein>
    <recommendedName>
        <fullName evidence="3">Ubiquitin thioesterase OTU</fullName>
        <ecNumber evidence="3">3.4.19.12</ecNumber>
    </recommendedName>
</protein>
<evidence type="ECO:0000256" key="4">
    <source>
        <dbReference type="SAM" id="MobiDB-lite"/>
    </source>
</evidence>
<feature type="compositionally biased region" description="Basic and acidic residues" evidence="4">
    <location>
        <begin position="55"/>
        <end position="69"/>
    </location>
</feature>